<protein>
    <recommendedName>
        <fullName evidence="1">DUF7716 domain-containing protein</fullName>
    </recommendedName>
</protein>
<evidence type="ECO:0000259" key="1">
    <source>
        <dbReference type="Pfam" id="PF24832"/>
    </source>
</evidence>
<dbReference type="AlphaFoldDB" id="A0A930HWT0"/>
<proteinExistence type="predicted"/>
<dbReference type="InterPro" id="IPR056133">
    <property type="entry name" value="DUF7716"/>
</dbReference>
<accession>A0A930HWT0</accession>
<dbReference type="Pfam" id="PF24832">
    <property type="entry name" value="DUF7716"/>
    <property type="match status" value="1"/>
</dbReference>
<evidence type="ECO:0000313" key="2">
    <source>
        <dbReference type="EMBL" id="MBF1414326.1"/>
    </source>
</evidence>
<dbReference type="Proteomes" id="UP000757461">
    <property type="component" value="Unassembled WGS sequence"/>
</dbReference>
<reference evidence="2" key="1">
    <citation type="submission" date="2020-04" db="EMBL/GenBank/DDBJ databases">
        <title>Deep metagenomics examines the oral microbiome during advanced dental caries in children, revealing novel taxa and co-occurrences with host molecules.</title>
        <authorList>
            <person name="Baker J.L."/>
            <person name="Morton J.T."/>
            <person name="Dinis M."/>
            <person name="Alvarez R."/>
            <person name="Tran N.C."/>
            <person name="Knight R."/>
            <person name="Edlund A."/>
        </authorList>
    </citation>
    <scope>NUCLEOTIDE SEQUENCE</scope>
    <source>
        <strain evidence="2">JCVI_25_bin.9</strain>
    </source>
</reference>
<feature type="domain" description="DUF7716" evidence="1">
    <location>
        <begin position="18"/>
        <end position="103"/>
    </location>
</feature>
<name>A0A930HWT0_9BACT</name>
<dbReference type="EMBL" id="JABZSQ010000018">
    <property type="protein sequence ID" value="MBF1414326.1"/>
    <property type="molecule type" value="Genomic_DNA"/>
</dbReference>
<gene>
    <name evidence="2" type="ORF">HXN33_01975</name>
</gene>
<comment type="caution">
    <text evidence="2">The sequence shown here is derived from an EMBL/GenBank/DDBJ whole genome shotgun (WGS) entry which is preliminary data.</text>
</comment>
<evidence type="ECO:0000313" key="3">
    <source>
        <dbReference type="Proteomes" id="UP000757461"/>
    </source>
</evidence>
<organism evidence="2 3">
    <name type="scientific">Prevotella histicola</name>
    <dbReference type="NCBI Taxonomy" id="470565"/>
    <lineage>
        <taxon>Bacteria</taxon>
        <taxon>Pseudomonadati</taxon>
        <taxon>Bacteroidota</taxon>
        <taxon>Bacteroidia</taxon>
        <taxon>Bacteroidales</taxon>
        <taxon>Prevotellaceae</taxon>
        <taxon>Prevotella</taxon>
    </lineage>
</organism>
<sequence length="110" mass="12845">MIAIISKEISENGFTDEDYCLYSHEDMLTPEVVCYLETYPTISSDDKDVYPNFVVMESLELLYYGEQFEDVLMNVQSQIEEPTTDEYISALDYYSKHDVFMDFKSQGGRK</sequence>